<dbReference type="Proteomes" id="UP000827092">
    <property type="component" value="Unassembled WGS sequence"/>
</dbReference>
<proteinExistence type="predicted"/>
<accession>A0AAV6V6T9</accession>
<gene>
    <name evidence="1" type="ORF">JTE90_021180</name>
</gene>
<comment type="caution">
    <text evidence="1">The sequence shown here is derived from an EMBL/GenBank/DDBJ whole genome shotgun (WGS) entry which is preliminary data.</text>
</comment>
<dbReference type="AlphaFoldDB" id="A0AAV6V6T9"/>
<dbReference type="EMBL" id="JAFNEN010000157">
    <property type="protein sequence ID" value="KAG8191578.1"/>
    <property type="molecule type" value="Genomic_DNA"/>
</dbReference>
<evidence type="ECO:0000313" key="1">
    <source>
        <dbReference type="EMBL" id="KAG8191578.1"/>
    </source>
</evidence>
<keyword evidence="2" id="KW-1185">Reference proteome</keyword>
<sequence>MIWKGKFINRYVSLDRMHPADLPESPVISDFSEADLLISPTPQAASLWQKGPLLEYRVFTMERRLAPIRLLR</sequence>
<protein>
    <submittedName>
        <fullName evidence="1">Uncharacterized protein</fullName>
    </submittedName>
</protein>
<reference evidence="1 2" key="1">
    <citation type="journal article" date="2022" name="Nat. Ecol. Evol.">
        <title>A masculinizing supergene underlies an exaggerated male reproductive morph in a spider.</title>
        <authorList>
            <person name="Hendrickx F."/>
            <person name="De Corte Z."/>
            <person name="Sonet G."/>
            <person name="Van Belleghem S.M."/>
            <person name="Kostlbacher S."/>
            <person name="Vangestel C."/>
        </authorList>
    </citation>
    <scope>NUCLEOTIDE SEQUENCE [LARGE SCALE GENOMIC DNA]</scope>
    <source>
        <strain evidence="1">W744_W776</strain>
    </source>
</reference>
<organism evidence="1 2">
    <name type="scientific">Oedothorax gibbosus</name>
    <dbReference type="NCBI Taxonomy" id="931172"/>
    <lineage>
        <taxon>Eukaryota</taxon>
        <taxon>Metazoa</taxon>
        <taxon>Ecdysozoa</taxon>
        <taxon>Arthropoda</taxon>
        <taxon>Chelicerata</taxon>
        <taxon>Arachnida</taxon>
        <taxon>Araneae</taxon>
        <taxon>Araneomorphae</taxon>
        <taxon>Entelegynae</taxon>
        <taxon>Araneoidea</taxon>
        <taxon>Linyphiidae</taxon>
        <taxon>Erigoninae</taxon>
        <taxon>Oedothorax</taxon>
    </lineage>
</organism>
<name>A0AAV6V6T9_9ARAC</name>
<evidence type="ECO:0000313" key="2">
    <source>
        <dbReference type="Proteomes" id="UP000827092"/>
    </source>
</evidence>